<dbReference type="InterPro" id="IPR036526">
    <property type="entry name" value="C-N_Hydrolase_sf"/>
</dbReference>
<dbReference type="PANTHER" id="PTHR23088:SF27">
    <property type="entry name" value="DEAMINATED GLUTATHIONE AMIDASE"/>
    <property type="match status" value="1"/>
</dbReference>
<dbReference type="Gene3D" id="3.60.110.10">
    <property type="entry name" value="Carbon-nitrogen hydrolase"/>
    <property type="match status" value="1"/>
</dbReference>
<evidence type="ECO:0000313" key="5">
    <source>
        <dbReference type="EMBL" id="SFB46089.1"/>
    </source>
</evidence>
<reference evidence="4 7" key="2">
    <citation type="submission" date="2017-12" db="EMBL/GenBank/DDBJ databases">
        <title>Pharmacopeia of the Arctic Ocean.</title>
        <authorList>
            <person name="Collins E."/>
            <person name="Ducluzeau A.-L."/>
        </authorList>
    </citation>
    <scope>NUCLEOTIDE SEQUENCE [LARGE SCALE GENOMIC DNA]</scope>
    <source>
        <strain evidence="4 7">DSM 23325</strain>
    </source>
</reference>
<organism evidence="5 6">
    <name type="scientific">Nocardioides alpinus</name>
    <dbReference type="NCBI Taxonomy" id="748909"/>
    <lineage>
        <taxon>Bacteria</taxon>
        <taxon>Bacillati</taxon>
        <taxon>Actinomycetota</taxon>
        <taxon>Actinomycetes</taxon>
        <taxon>Propionibacteriales</taxon>
        <taxon>Nocardioidaceae</taxon>
        <taxon>Nocardioides</taxon>
    </lineage>
</organism>
<dbReference type="Proteomes" id="UP000199113">
    <property type="component" value="Unassembled WGS sequence"/>
</dbReference>
<keyword evidence="7" id="KW-1185">Reference proteome</keyword>
<feature type="compositionally biased region" description="Basic and acidic residues" evidence="2">
    <location>
        <begin position="267"/>
        <end position="280"/>
    </location>
</feature>
<dbReference type="EMBL" id="PJBV01000015">
    <property type="protein sequence ID" value="PKH41291.1"/>
    <property type="molecule type" value="Genomic_DNA"/>
</dbReference>
<dbReference type="CDD" id="cd07197">
    <property type="entry name" value="nitrilase"/>
    <property type="match status" value="1"/>
</dbReference>
<gene>
    <name evidence="4" type="ORF">CXG46_09355</name>
    <name evidence="5" type="ORF">SAMN05192575_114100</name>
</gene>
<dbReference type="RefSeq" id="WP_091201606.1">
    <property type="nucleotide sequence ID" value="NZ_FOKC01000014.1"/>
</dbReference>
<keyword evidence="5" id="KW-0378">Hydrolase</keyword>
<dbReference type="STRING" id="748909.SAMN05192575_114100"/>
<feature type="region of interest" description="Disordered" evidence="2">
    <location>
        <begin position="256"/>
        <end position="280"/>
    </location>
</feature>
<dbReference type="AlphaFoldDB" id="A0A1I1B6X5"/>
<dbReference type="SUPFAM" id="SSF56317">
    <property type="entry name" value="Carbon-nitrogen hydrolase"/>
    <property type="match status" value="1"/>
</dbReference>
<protein>
    <submittedName>
        <fullName evidence="4">Carbon-nitrogen hydrolase family protein</fullName>
    </submittedName>
    <submittedName>
        <fullName evidence="5">Predicted amidohydrolase</fullName>
    </submittedName>
</protein>
<reference evidence="5" key="1">
    <citation type="submission" date="2016-10" db="EMBL/GenBank/DDBJ databases">
        <authorList>
            <person name="de Groot N.N."/>
        </authorList>
    </citation>
    <scope>NUCLEOTIDE SEQUENCE [LARGE SCALE GENOMIC DNA]</scope>
    <source>
        <strain evidence="5">CGMCC 1.10697</strain>
    </source>
</reference>
<evidence type="ECO:0000313" key="4">
    <source>
        <dbReference type="EMBL" id="PKH41291.1"/>
    </source>
</evidence>
<dbReference type="PROSITE" id="PS50263">
    <property type="entry name" value="CN_HYDROLASE"/>
    <property type="match status" value="1"/>
</dbReference>
<dbReference type="EMBL" id="FOKC01000014">
    <property type="protein sequence ID" value="SFB46089.1"/>
    <property type="molecule type" value="Genomic_DNA"/>
</dbReference>
<feature type="domain" description="CN hydrolase" evidence="3">
    <location>
        <begin position="8"/>
        <end position="239"/>
    </location>
</feature>
<dbReference type="PANTHER" id="PTHR23088">
    <property type="entry name" value="NITRILASE-RELATED"/>
    <property type="match status" value="1"/>
</dbReference>
<dbReference type="Proteomes" id="UP000233565">
    <property type="component" value="Unassembled WGS sequence"/>
</dbReference>
<dbReference type="Pfam" id="PF00795">
    <property type="entry name" value="CN_hydrolase"/>
    <property type="match status" value="1"/>
</dbReference>
<evidence type="ECO:0000313" key="7">
    <source>
        <dbReference type="Proteomes" id="UP000233565"/>
    </source>
</evidence>
<name>A0A1I1B6X5_9ACTN</name>
<dbReference type="InterPro" id="IPR003010">
    <property type="entry name" value="C-N_Hydrolase"/>
</dbReference>
<evidence type="ECO:0000256" key="1">
    <source>
        <dbReference type="ARBA" id="ARBA00010613"/>
    </source>
</evidence>
<dbReference type="OrthoDB" id="9811121at2"/>
<sequence length="280" mass="30677">MDDASTTFRVALAQVPISGDARVNGDTIRTAMRRASEAGARLVQLPEGALSGYAKNPITDWAEVDWGVVRSELESIMRLAAELELWVVLGSAHPLSSPRLPHNSVYVISDAGQVVDRYDKRRLSHTEVTEFYTAGSEPVVFDIDGYRFGLVVCVEINFPELFIEYAGLGVDCLLFSSYPVDSVFAVKARAYAAIHCYWVSMTNPSETSTFCPSSVFGPNGDILATVDGAEGVVTVELDRDAPEFDIALTKARPWRASVPSDPAYDTRSLDDPRSRDRTCL</sequence>
<dbReference type="GO" id="GO:0016787">
    <property type="term" value="F:hydrolase activity"/>
    <property type="evidence" value="ECO:0007669"/>
    <property type="project" value="UniProtKB-KW"/>
</dbReference>
<evidence type="ECO:0000259" key="3">
    <source>
        <dbReference type="PROSITE" id="PS50263"/>
    </source>
</evidence>
<evidence type="ECO:0000256" key="2">
    <source>
        <dbReference type="SAM" id="MobiDB-lite"/>
    </source>
</evidence>
<accession>A0A1I1B6X5</accession>
<proteinExistence type="inferred from homology"/>
<evidence type="ECO:0000313" key="6">
    <source>
        <dbReference type="Proteomes" id="UP000199113"/>
    </source>
</evidence>
<comment type="similarity">
    <text evidence="1">Belongs to the carbon-nitrogen hydrolase superfamily. NIT1/NIT2 family.</text>
</comment>